<reference evidence="3 4" key="1">
    <citation type="journal article" date="2015" name="Genome Biol. Evol.">
        <title>Phylogenomic analyses indicate that early fungi evolved digesting cell walls of algal ancestors of land plants.</title>
        <authorList>
            <person name="Chang Y."/>
            <person name="Wang S."/>
            <person name="Sekimoto S."/>
            <person name="Aerts A.L."/>
            <person name="Choi C."/>
            <person name="Clum A."/>
            <person name="LaButti K.M."/>
            <person name="Lindquist E.A."/>
            <person name="Yee Ngan C."/>
            <person name="Ohm R.A."/>
            <person name="Salamov A.A."/>
            <person name="Grigoriev I.V."/>
            <person name="Spatafora J.W."/>
            <person name="Berbee M.L."/>
        </authorList>
    </citation>
    <scope>NUCLEOTIDE SEQUENCE [LARGE SCALE GENOMIC DNA]</scope>
    <source>
        <strain evidence="3 4">JEL478</strain>
    </source>
</reference>
<evidence type="ECO:0000313" key="4">
    <source>
        <dbReference type="Proteomes" id="UP000070544"/>
    </source>
</evidence>
<organism evidence="3 4">
    <name type="scientific">Gonapodya prolifera (strain JEL478)</name>
    <name type="common">Monoblepharis prolifera</name>
    <dbReference type="NCBI Taxonomy" id="1344416"/>
    <lineage>
        <taxon>Eukaryota</taxon>
        <taxon>Fungi</taxon>
        <taxon>Fungi incertae sedis</taxon>
        <taxon>Chytridiomycota</taxon>
        <taxon>Chytridiomycota incertae sedis</taxon>
        <taxon>Monoblepharidomycetes</taxon>
        <taxon>Monoblepharidales</taxon>
        <taxon>Gonapodyaceae</taxon>
        <taxon>Gonapodya</taxon>
    </lineage>
</organism>
<evidence type="ECO:0000256" key="1">
    <source>
        <dbReference type="SAM" id="Coils"/>
    </source>
</evidence>
<protein>
    <submittedName>
        <fullName evidence="3">Uncharacterized protein</fullName>
    </submittedName>
</protein>
<keyword evidence="1" id="KW-0175">Coiled coil</keyword>
<dbReference type="EMBL" id="KQ965756">
    <property type="protein sequence ID" value="KXS16179.1"/>
    <property type="molecule type" value="Genomic_DNA"/>
</dbReference>
<feature type="region of interest" description="Disordered" evidence="2">
    <location>
        <begin position="392"/>
        <end position="421"/>
    </location>
</feature>
<feature type="compositionally biased region" description="Low complexity" evidence="2">
    <location>
        <begin position="275"/>
        <end position="287"/>
    </location>
</feature>
<keyword evidence="4" id="KW-1185">Reference proteome</keyword>
<dbReference type="AlphaFoldDB" id="A0A139AHL4"/>
<feature type="compositionally biased region" description="Basic and acidic residues" evidence="2">
    <location>
        <begin position="392"/>
        <end position="414"/>
    </location>
</feature>
<feature type="compositionally biased region" description="Polar residues" evidence="2">
    <location>
        <begin position="339"/>
        <end position="350"/>
    </location>
</feature>
<sequence>MHPAAPAANHTLSCSCGNIRVSSQSAFPVALPPHEIPPPLANTLQSDSTAIAVTRVEIGPGKAKLDIRYGSLAGNSALDGEPSAETVGVWSSVTCWICRGETTGQTRFYWKDRSFFSLSEPDASFDMFVSNPVADKVFESDSTYSAAFGVCIASVSPDLIALADEEYFSSNMEDDSSSPFSSLLSSFTALQRRRTEERIAKFQEEELSKLERSLTAAKLAKYALEERLRTVQTARLASPTRVVKFPEEPPIVRVSSLPHTPILREPISTAPRRVSSALSTSLSNTSSFLMGRSSPKPSHPRQEGQSSAAKLPPATRVLSDLDAPDSSSTQGNEAVGSDQALQPSSSSGTAAISEPEAGGVQLKLTNSDDVAPSQEIGSASSPGHALKARVHFHNEIKDSSDRKKKGKERERERAASSGVDQNAIFDLEGFEPVKSEPLPEVPDVEVEEDVEVEDTPDDGAIFVARTSQSSTLHPPTAVVLSTSLPVSIPVMSRTSSPTGSSSNIGVAVSHPRLDQTAEAGGDDFVAPYILIQRTRTGESAEFERPVAASVRRVGVWVE</sequence>
<name>A0A139AHL4_GONPJ</name>
<feature type="region of interest" description="Disordered" evidence="2">
    <location>
        <begin position="263"/>
        <end position="352"/>
    </location>
</feature>
<feature type="coiled-coil region" evidence="1">
    <location>
        <begin position="193"/>
        <end position="220"/>
    </location>
</feature>
<dbReference type="Proteomes" id="UP000070544">
    <property type="component" value="Unassembled WGS sequence"/>
</dbReference>
<gene>
    <name evidence="3" type="ORF">M427DRAFT_56063</name>
</gene>
<proteinExistence type="predicted"/>
<accession>A0A139AHL4</accession>
<evidence type="ECO:0000313" key="3">
    <source>
        <dbReference type="EMBL" id="KXS16179.1"/>
    </source>
</evidence>
<evidence type="ECO:0000256" key="2">
    <source>
        <dbReference type="SAM" id="MobiDB-lite"/>
    </source>
</evidence>